<feature type="compositionally biased region" description="Polar residues" evidence="2">
    <location>
        <begin position="686"/>
        <end position="700"/>
    </location>
</feature>
<feature type="compositionally biased region" description="Gly residues" evidence="2">
    <location>
        <begin position="146"/>
        <end position="155"/>
    </location>
</feature>
<gene>
    <name evidence="3" type="ORF">LTR78_008630</name>
</gene>
<keyword evidence="1" id="KW-0175">Coiled coil</keyword>
<feature type="compositionally biased region" description="Basic and acidic residues" evidence="2">
    <location>
        <begin position="201"/>
        <end position="214"/>
    </location>
</feature>
<feature type="compositionally biased region" description="Polar residues" evidence="2">
    <location>
        <begin position="343"/>
        <end position="353"/>
    </location>
</feature>
<feature type="region of interest" description="Disordered" evidence="2">
    <location>
        <begin position="885"/>
        <end position="909"/>
    </location>
</feature>
<feature type="region of interest" description="Disordered" evidence="2">
    <location>
        <begin position="140"/>
        <end position="222"/>
    </location>
</feature>
<sequence>MAPSSAKTASIPSKPPSTSKQCGSSQIVATDNVTMKRVLHCDDKELSNLKAEVRRKMTMIKVNGQPIIRQLPADFDANGKIRAKMWEAILNTGIQFGNLLAGQRYKPGMKPKDFEKQVDLVKKKIERDLVNEARRTLKRKGELGADAGGRPGRGGKNVRKSIARSDGDASMADATDMVTDSHGNEHSDENKGEEEDEEEDGDHKRFSVPRSDRQLRKRKVSSSIEAEYLDGDYEPVHAKEASNEQLTPTNAGGRMRKRMAGLVFEAGTSSDGKDHISDGENITPIPRKPSVRVGAGLVEVGMSNGWVPSTRNRQIFEAGSEFSGKGPIDVQSPGTRLGRYESNGRTSRWLSQDGNKEENVMQSVEAVPCSTGIETLRPPSAQNVDSVGSHTTRTKQSNKLERRAKRARPNPTSALELEFPGTNTVSTVNLSSNLFSKTPATTVQSDGENESDDESGKGQGPASRPRLIRRTVMGKPFGATSFIEDGGLAQPPALKALLSDSMISQSKALVTSPHRAPAITIPLANDHPAKSSSEDHSRRSSTDKYAYNGERDGQGMLTPDTPRSMIVTEPYSPFQQQADDQTATFTATGIDQSSVSAVKVAETTDTARDVPVPTMNGEAVAETNTDITIATQATRDVETNDPPSLKTAEQDNDTSASTHTPLTLLRQSNKDIVQSTELREPPLTAMLSSQPEDTTSRVPANRSTVFISDIDKCWLHDEIARKTAVERHRREHAEAEAARFKTDDERLKARKKKLRDDNETLKAENEILRVDDQRSRTEGNRLKVENEKFYQQTKTAEKAKREAEDKSDWQAIEHRELKDRLQEAVAEKEGLRAVARRTEAECAKVKAQCQRAEDSRAYLLNDMKEEAARKRETYAARFKERLTNGHYDRLRESRKREAQEKKEREGLRG</sequence>
<proteinExistence type="predicted"/>
<feature type="region of interest" description="Disordered" evidence="2">
    <location>
        <begin position="1"/>
        <end position="25"/>
    </location>
</feature>
<feature type="region of interest" description="Disordered" evidence="2">
    <location>
        <begin position="630"/>
        <end position="700"/>
    </location>
</feature>
<evidence type="ECO:0000313" key="4">
    <source>
        <dbReference type="Proteomes" id="UP001274830"/>
    </source>
</evidence>
<feature type="compositionally biased region" description="Polar residues" evidence="2">
    <location>
        <begin position="380"/>
        <end position="397"/>
    </location>
</feature>
<feature type="compositionally biased region" description="Polar residues" evidence="2">
    <location>
        <begin position="653"/>
        <end position="676"/>
    </location>
</feature>
<protein>
    <submittedName>
        <fullName evidence="3">Uncharacterized protein</fullName>
    </submittedName>
</protein>
<feature type="coiled-coil region" evidence="1">
    <location>
        <begin position="730"/>
        <end position="855"/>
    </location>
</feature>
<feature type="region of interest" description="Disordered" evidence="2">
    <location>
        <begin position="521"/>
        <end position="560"/>
    </location>
</feature>
<comment type="caution">
    <text evidence="3">The sequence shown here is derived from an EMBL/GenBank/DDBJ whole genome shotgun (WGS) entry which is preliminary data.</text>
</comment>
<evidence type="ECO:0000256" key="1">
    <source>
        <dbReference type="SAM" id="Coils"/>
    </source>
</evidence>
<dbReference type="EMBL" id="JAUTXT010000042">
    <property type="protein sequence ID" value="KAK3671530.1"/>
    <property type="molecule type" value="Genomic_DNA"/>
</dbReference>
<keyword evidence="4" id="KW-1185">Reference proteome</keyword>
<feature type="region of interest" description="Disordered" evidence="2">
    <location>
        <begin position="267"/>
        <end position="288"/>
    </location>
</feature>
<dbReference type="AlphaFoldDB" id="A0AAE0TR26"/>
<name>A0AAE0TR26_9PEZI</name>
<feature type="compositionally biased region" description="Polar residues" evidence="2">
    <location>
        <begin position="421"/>
        <end position="446"/>
    </location>
</feature>
<evidence type="ECO:0000256" key="2">
    <source>
        <dbReference type="SAM" id="MobiDB-lite"/>
    </source>
</evidence>
<feature type="compositionally biased region" description="Basic and acidic residues" evidence="2">
    <location>
        <begin position="527"/>
        <end position="542"/>
    </location>
</feature>
<feature type="compositionally biased region" description="Acidic residues" evidence="2">
    <location>
        <begin position="191"/>
        <end position="200"/>
    </location>
</feature>
<organism evidence="3 4">
    <name type="scientific">Recurvomyces mirabilis</name>
    <dbReference type="NCBI Taxonomy" id="574656"/>
    <lineage>
        <taxon>Eukaryota</taxon>
        <taxon>Fungi</taxon>
        <taxon>Dikarya</taxon>
        <taxon>Ascomycota</taxon>
        <taxon>Pezizomycotina</taxon>
        <taxon>Dothideomycetes</taxon>
        <taxon>Dothideomycetidae</taxon>
        <taxon>Mycosphaerellales</taxon>
        <taxon>Teratosphaeriaceae</taxon>
        <taxon>Recurvomyces</taxon>
    </lineage>
</organism>
<accession>A0AAE0TR26</accession>
<reference evidence="3" key="1">
    <citation type="submission" date="2023-07" db="EMBL/GenBank/DDBJ databases">
        <title>Black Yeasts Isolated from many extreme environments.</title>
        <authorList>
            <person name="Coleine C."/>
            <person name="Stajich J.E."/>
            <person name="Selbmann L."/>
        </authorList>
    </citation>
    <scope>NUCLEOTIDE SEQUENCE</scope>
    <source>
        <strain evidence="3">CCFEE 5485</strain>
    </source>
</reference>
<feature type="region of interest" description="Disordered" evidence="2">
    <location>
        <begin position="324"/>
        <end position="357"/>
    </location>
</feature>
<evidence type="ECO:0000313" key="3">
    <source>
        <dbReference type="EMBL" id="KAK3671530.1"/>
    </source>
</evidence>
<dbReference type="Proteomes" id="UP001274830">
    <property type="component" value="Unassembled WGS sequence"/>
</dbReference>
<feature type="region of interest" description="Disordered" evidence="2">
    <location>
        <begin position="373"/>
        <end position="467"/>
    </location>
</feature>